<name>A0A426TXZ9_9CHLR</name>
<proteinExistence type="predicted"/>
<organism evidence="1 2">
    <name type="scientific">Candidatus Viridilinea halotolerans</name>
    <dbReference type="NCBI Taxonomy" id="2491704"/>
    <lineage>
        <taxon>Bacteria</taxon>
        <taxon>Bacillati</taxon>
        <taxon>Chloroflexota</taxon>
        <taxon>Chloroflexia</taxon>
        <taxon>Chloroflexales</taxon>
        <taxon>Chloroflexineae</taxon>
        <taxon>Oscillochloridaceae</taxon>
        <taxon>Candidatus Viridilinea</taxon>
    </lineage>
</organism>
<sequence length="96" mass="10461">MNITLTPEIAAALTEQAHQQGVTPEQLALESLRQQFVAMPQHRHAPPPHGTLADFLVGSVGVLHSSEYQPGGARMTEAKSTAFAEHLLKKRQQGRL</sequence>
<accession>A0A426TXZ9</accession>
<reference evidence="1 2" key="1">
    <citation type="submission" date="2018-12" db="EMBL/GenBank/DDBJ databases">
        <title>Genome Sequence of Candidatus Viridilinea halotolerans isolated from saline sulfide-rich spring.</title>
        <authorList>
            <person name="Grouzdev D.S."/>
            <person name="Burganskaya E.I."/>
            <person name="Krutkina M.S."/>
            <person name="Sukhacheva M.V."/>
            <person name="Gorlenko V.M."/>
        </authorList>
    </citation>
    <scope>NUCLEOTIDE SEQUENCE [LARGE SCALE GENOMIC DNA]</scope>
    <source>
        <strain evidence="1">Chok-6</strain>
    </source>
</reference>
<evidence type="ECO:0000313" key="1">
    <source>
        <dbReference type="EMBL" id="RRR70687.1"/>
    </source>
</evidence>
<protein>
    <submittedName>
        <fullName evidence="1">Uncharacterized protein</fullName>
    </submittedName>
</protein>
<evidence type="ECO:0000313" key="2">
    <source>
        <dbReference type="Proteomes" id="UP000280307"/>
    </source>
</evidence>
<gene>
    <name evidence="1" type="ORF">EI684_12905</name>
</gene>
<dbReference type="AlphaFoldDB" id="A0A426TXZ9"/>
<comment type="caution">
    <text evidence="1">The sequence shown here is derived from an EMBL/GenBank/DDBJ whole genome shotgun (WGS) entry which is preliminary data.</text>
</comment>
<dbReference type="Proteomes" id="UP000280307">
    <property type="component" value="Unassembled WGS sequence"/>
</dbReference>
<dbReference type="EMBL" id="RSAS01000503">
    <property type="protein sequence ID" value="RRR70687.1"/>
    <property type="molecule type" value="Genomic_DNA"/>
</dbReference>